<evidence type="ECO:0000256" key="12">
    <source>
        <dbReference type="ARBA" id="ARBA00023264"/>
    </source>
</evidence>
<dbReference type="InterPro" id="IPR005218">
    <property type="entry name" value="Diacylglycerol/lipid_kinase"/>
</dbReference>
<name>A0ABV0JJ33_9CYAN</name>
<dbReference type="SUPFAM" id="SSF111331">
    <property type="entry name" value="NAD kinase/diacylglycerol kinase-like"/>
    <property type="match status" value="1"/>
</dbReference>
<comment type="caution">
    <text evidence="14">The sequence shown here is derived from an EMBL/GenBank/DDBJ whole genome shotgun (WGS) entry which is preliminary data.</text>
</comment>
<keyword evidence="3" id="KW-0444">Lipid biosynthesis</keyword>
<keyword evidence="4 14" id="KW-0808">Transferase</keyword>
<dbReference type="NCBIfam" id="NF009604">
    <property type="entry name" value="PRK13057.1"/>
    <property type="match status" value="1"/>
</dbReference>
<evidence type="ECO:0000256" key="10">
    <source>
        <dbReference type="ARBA" id="ARBA00023098"/>
    </source>
</evidence>
<dbReference type="InterPro" id="IPR045540">
    <property type="entry name" value="YegS/DAGK_C"/>
</dbReference>
<evidence type="ECO:0000256" key="1">
    <source>
        <dbReference type="ARBA" id="ARBA00001946"/>
    </source>
</evidence>
<keyword evidence="7 14" id="KW-0418">Kinase</keyword>
<dbReference type="RefSeq" id="WP_190421961.1">
    <property type="nucleotide sequence ID" value="NZ_JAMPKK010000004.1"/>
</dbReference>
<keyword evidence="8" id="KW-0067">ATP-binding</keyword>
<evidence type="ECO:0000256" key="9">
    <source>
        <dbReference type="ARBA" id="ARBA00022842"/>
    </source>
</evidence>
<organism evidence="14 15">
    <name type="scientific">Funiculus sociatus GB2-A5</name>
    <dbReference type="NCBI Taxonomy" id="2933946"/>
    <lineage>
        <taxon>Bacteria</taxon>
        <taxon>Bacillati</taxon>
        <taxon>Cyanobacteriota</taxon>
        <taxon>Cyanophyceae</taxon>
        <taxon>Coleofasciculales</taxon>
        <taxon>Coleofasciculaceae</taxon>
        <taxon>Funiculus</taxon>
    </lineage>
</organism>
<dbReference type="PROSITE" id="PS50146">
    <property type="entry name" value="DAGK"/>
    <property type="match status" value="1"/>
</dbReference>
<dbReference type="InterPro" id="IPR017438">
    <property type="entry name" value="ATP-NAD_kinase_N"/>
</dbReference>
<dbReference type="InterPro" id="IPR016064">
    <property type="entry name" value="NAD/diacylglycerol_kinase_sf"/>
</dbReference>
<evidence type="ECO:0000256" key="6">
    <source>
        <dbReference type="ARBA" id="ARBA00022741"/>
    </source>
</evidence>
<accession>A0ABV0JJ33</accession>
<evidence type="ECO:0000259" key="13">
    <source>
        <dbReference type="PROSITE" id="PS50146"/>
    </source>
</evidence>
<keyword evidence="5" id="KW-0479">Metal-binding</keyword>
<keyword evidence="10" id="KW-0443">Lipid metabolism</keyword>
<dbReference type="PANTHER" id="PTHR12358:SF106">
    <property type="entry name" value="LIPID KINASE YEGS"/>
    <property type="match status" value="1"/>
</dbReference>
<dbReference type="EMBL" id="JAMPKK010000004">
    <property type="protein sequence ID" value="MEP0863441.1"/>
    <property type="molecule type" value="Genomic_DNA"/>
</dbReference>
<evidence type="ECO:0000256" key="2">
    <source>
        <dbReference type="ARBA" id="ARBA00005983"/>
    </source>
</evidence>
<keyword evidence="11" id="KW-0594">Phospholipid biosynthesis</keyword>
<evidence type="ECO:0000256" key="7">
    <source>
        <dbReference type="ARBA" id="ARBA00022777"/>
    </source>
</evidence>
<dbReference type="Pfam" id="PF00781">
    <property type="entry name" value="DAGK_cat"/>
    <property type="match status" value="1"/>
</dbReference>
<keyword evidence="12" id="KW-1208">Phospholipid metabolism</keyword>
<dbReference type="SMART" id="SM00046">
    <property type="entry name" value="DAGKc"/>
    <property type="match status" value="1"/>
</dbReference>
<dbReference type="Pfam" id="PF19279">
    <property type="entry name" value="YegS_C"/>
    <property type="match status" value="1"/>
</dbReference>
<comment type="similarity">
    <text evidence="2">Belongs to the diacylglycerol/lipid kinase family.</text>
</comment>
<evidence type="ECO:0000256" key="3">
    <source>
        <dbReference type="ARBA" id="ARBA00022516"/>
    </source>
</evidence>
<gene>
    <name evidence="14" type="ORF">NDI37_03040</name>
</gene>
<proteinExistence type="inferred from homology"/>
<reference evidence="14 15" key="1">
    <citation type="submission" date="2022-04" db="EMBL/GenBank/DDBJ databases">
        <title>Positive selection, recombination, and allopatry shape intraspecific diversity of widespread and dominant cyanobacteria.</title>
        <authorList>
            <person name="Wei J."/>
            <person name="Shu W."/>
            <person name="Hu C."/>
        </authorList>
    </citation>
    <scope>NUCLEOTIDE SEQUENCE [LARGE SCALE GENOMIC DNA]</scope>
    <source>
        <strain evidence="14 15">GB2-A5</strain>
    </source>
</reference>
<evidence type="ECO:0000256" key="5">
    <source>
        <dbReference type="ARBA" id="ARBA00022723"/>
    </source>
</evidence>
<comment type="cofactor">
    <cofactor evidence="1">
        <name>Mg(2+)</name>
        <dbReference type="ChEBI" id="CHEBI:18420"/>
    </cofactor>
</comment>
<dbReference type="PANTHER" id="PTHR12358">
    <property type="entry name" value="SPHINGOSINE KINASE"/>
    <property type="match status" value="1"/>
</dbReference>
<evidence type="ECO:0000313" key="14">
    <source>
        <dbReference type="EMBL" id="MEP0863441.1"/>
    </source>
</evidence>
<keyword evidence="9" id="KW-0460">Magnesium</keyword>
<dbReference type="EC" id="2.7.1.-" evidence="14"/>
<dbReference type="Gene3D" id="2.60.200.40">
    <property type="match status" value="1"/>
</dbReference>
<evidence type="ECO:0000256" key="4">
    <source>
        <dbReference type="ARBA" id="ARBA00022679"/>
    </source>
</evidence>
<dbReference type="NCBIfam" id="TIGR00147">
    <property type="entry name" value="YegS/Rv2252/BmrU family lipid kinase"/>
    <property type="match status" value="1"/>
</dbReference>
<keyword evidence="6" id="KW-0547">Nucleotide-binding</keyword>
<feature type="domain" description="DAGKc" evidence="13">
    <location>
        <begin position="1"/>
        <end position="127"/>
    </location>
</feature>
<evidence type="ECO:0000313" key="15">
    <source>
        <dbReference type="Proteomes" id="UP001442494"/>
    </source>
</evidence>
<keyword evidence="15" id="KW-1185">Reference proteome</keyword>
<protein>
    <submittedName>
        <fullName evidence="14">Lipid kinase</fullName>
        <ecNumber evidence="14">2.7.1.-</ecNumber>
    </submittedName>
</protein>
<dbReference type="GO" id="GO:0016301">
    <property type="term" value="F:kinase activity"/>
    <property type="evidence" value="ECO:0007669"/>
    <property type="project" value="UniProtKB-KW"/>
</dbReference>
<dbReference type="InterPro" id="IPR001206">
    <property type="entry name" value="Diacylglycerol_kinase_cat_dom"/>
</dbReference>
<sequence>MSQRALLLINPKSRRGYNARQQAMQQLQHLGFELLEPHSENPKQYSELIRQYRQQVDMVIVGGGDGSVNASVEGLLDTDLPLGILPLGTANNLARTLGIPQSLPEACKIIASGQVHQIDLGWVNGQYFFNIASLGLSAEVNRRVSKKLKRHWGVLAYIVTALQVIWTVRPFWVDVLSDGQSIEFKTLQITVANGRYYGSGLVIADDATIDDQRLDLHSLEIQHWWEMLPLIPPALLGKSVKGKGVRNISGKDIELHTRKPYPINTDGERTTETPARFRVIPKALSVIVPSSFQRY</sequence>
<dbReference type="Gene3D" id="3.40.50.10330">
    <property type="entry name" value="Probable inorganic polyphosphate/atp-NAD kinase, domain 1"/>
    <property type="match status" value="1"/>
</dbReference>
<evidence type="ECO:0000256" key="8">
    <source>
        <dbReference type="ARBA" id="ARBA00022840"/>
    </source>
</evidence>
<evidence type="ECO:0000256" key="11">
    <source>
        <dbReference type="ARBA" id="ARBA00023209"/>
    </source>
</evidence>
<dbReference type="Proteomes" id="UP001442494">
    <property type="component" value="Unassembled WGS sequence"/>
</dbReference>
<dbReference type="InterPro" id="IPR050187">
    <property type="entry name" value="Lipid_Phosphate_FormReg"/>
</dbReference>